<dbReference type="EMBL" id="CABFOC020000007">
    <property type="protein sequence ID" value="CAH0044969.1"/>
    <property type="molecule type" value="Genomic_DNA"/>
</dbReference>
<keyword evidence="2" id="KW-1185">Reference proteome</keyword>
<name>A0A9N9YY26_9HYPO</name>
<sequence>MLKCDVRRIDIWKSEGRLQPSYILDHLGEGYFGYDRLGSRRFPSTESELTEDEFTSLLLAVGRLPPSCAGLGRFAYQIIAYLSLTPFFPPADEKPRATLTIAEIYRGLEWLIPNNVRGGSNRGRARTPADERRLLFQSLATVTHDGTHDPDGDRQRAARNAFFMPEPHYQDMDWLDTNYCDDGDEMFHDVLDVLFLFQYDEDKFYPLGNVQREDFRATAKELTEDQDRFRLHTLAIPLDQFTALIGLLLAAQFGWEEGEEPELSHFNEAAADVARSFCDESSNLITWGKFDDMIPQMPFLFDPLHRILAVVFMETSPFEVSYSYKAPTPQRDSFMTLPRLTQLASMVNMDLDFEDFYRAHRWYKCVRPDAKVLVNVLRSMPGLSVLLVKGSTPSGEEFIFGIFNPLPAELETLKQQEDADLGPPVELDDELGRQLTLTKQDAVHDRLEYRGTITYPARPHWFILSPAQRMVRFEGGLRVDGDRLCCGDALQMRDDGLVSIQDRDRIIRLKAIDFEIWGETP</sequence>
<protein>
    <submittedName>
        <fullName evidence="1">Uncharacterized protein</fullName>
    </submittedName>
</protein>
<dbReference type="OrthoDB" id="5377405at2759"/>
<gene>
    <name evidence="1" type="ORF">CSOL1703_00010711</name>
</gene>
<reference evidence="1 2" key="2">
    <citation type="submission" date="2021-10" db="EMBL/GenBank/DDBJ databases">
        <authorList>
            <person name="Piombo E."/>
        </authorList>
    </citation>
    <scope>NUCLEOTIDE SEQUENCE [LARGE SCALE GENOMIC DNA]</scope>
</reference>
<dbReference type="AlphaFoldDB" id="A0A9N9YY26"/>
<reference evidence="2" key="1">
    <citation type="submission" date="2019-06" db="EMBL/GenBank/DDBJ databases">
        <authorList>
            <person name="Broberg M."/>
        </authorList>
    </citation>
    <scope>NUCLEOTIDE SEQUENCE [LARGE SCALE GENOMIC DNA]</scope>
</reference>
<dbReference type="Proteomes" id="UP000775872">
    <property type="component" value="Unassembled WGS sequence"/>
</dbReference>
<evidence type="ECO:0000313" key="2">
    <source>
        <dbReference type="Proteomes" id="UP000775872"/>
    </source>
</evidence>
<organism evidence="1 2">
    <name type="scientific">Clonostachys solani</name>
    <dbReference type="NCBI Taxonomy" id="160281"/>
    <lineage>
        <taxon>Eukaryota</taxon>
        <taxon>Fungi</taxon>
        <taxon>Dikarya</taxon>
        <taxon>Ascomycota</taxon>
        <taxon>Pezizomycotina</taxon>
        <taxon>Sordariomycetes</taxon>
        <taxon>Hypocreomycetidae</taxon>
        <taxon>Hypocreales</taxon>
        <taxon>Bionectriaceae</taxon>
        <taxon>Clonostachys</taxon>
    </lineage>
</organism>
<accession>A0A9N9YY26</accession>
<evidence type="ECO:0000313" key="1">
    <source>
        <dbReference type="EMBL" id="CAH0044969.1"/>
    </source>
</evidence>
<proteinExistence type="predicted"/>
<comment type="caution">
    <text evidence="1">The sequence shown here is derived from an EMBL/GenBank/DDBJ whole genome shotgun (WGS) entry which is preliminary data.</text>
</comment>